<dbReference type="GO" id="GO:0005886">
    <property type="term" value="C:plasma membrane"/>
    <property type="evidence" value="ECO:0007669"/>
    <property type="project" value="UniProtKB-SubCell"/>
</dbReference>
<dbReference type="Pfam" id="PF02417">
    <property type="entry name" value="Chromate_transp"/>
    <property type="match status" value="1"/>
</dbReference>
<protein>
    <submittedName>
        <fullName evidence="8">Chromate transporter</fullName>
    </submittedName>
</protein>
<organism evidence="8 9">
    <name type="scientific">Parabacteroides distasonis</name>
    <dbReference type="NCBI Taxonomy" id="823"/>
    <lineage>
        <taxon>Bacteria</taxon>
        <taxon>Pseudomonadati</taxon>
        <taxon>Bacteroidota</taxon>
        <taxon>Bacteroidia</taxon>
        <taxon>Bacteroidales</taxon>
        <taxon>Tannerellaceae</taxon>
        <taxon>Parabacteroides</taxon>
    </lineage>
</organism>
<gene>
    <name evidence="8" type="ORF">GKD66_23110</name>
</gene>
<proteinExistence type="inferred from homology"/>
<sequence length="68" mass="7562">MIWLQLFYVYLKIGIFGFGGGYAMLSLIQADVVDRYGWISSQEFTDIVAISQMTPGPIGINSATYIGY</sequence>
<dbReference type="AlphaFoldDB" id="A0A7K0HSU1"/>
<dbReference type="PANTHER" id="PTHR43663:SF1">
    <property type="entry name" value="CHROMATE TRANSPORTER"/>
    <property type="match status" value="1"/>
</dbReference>
<evidence type="ECO:0000313" key="8">
    <source>
        <dbReference type="EMBL" id="MRZ53035.1"/>
    </source>
</evidence>
<evidence type="ECO:0000256" key="2">
    <source>
        <dbReference type="ARBA" id="ARBA00005262"/>
    </source>
</evidence>
<evidence type="ECO:0000256" key="3">
    <source>
        <dbReference type="ARBA" id="ARBA00022475"/>
    </source>
</evidence>
<dbReference type="Proteomes" id="UP000441358">
    <property type="component" value="Unassembled WGS sequence"/>
</dbReference>
<name>A0A7K0HSU1_PARDI</name>
<evidence type="ECO:0000256" key="1">
    <source>
        <dbReference type="ARBA" id="ARBA00004651"/>
    </source>
</evidence>
<evidence type="ECO:0000256" key="4">
    <source>
        <dbReference type="ARBA" id="ARBA00022692"/>
    </source>
</evidence>
<reference evidence="8 9" key="1">
    <citation type="journal article" date="2019" name="Nat. Med.">
        <title>A library of human gut bacterial isolates paired with longitudinal multiomics data enables mechanistic microbiome research.</title>
        <authorList>
            <person name="Poyet M."/>
            <person name="Groussin M."/>
            <person name="Gibbons S.M."/>
            <person name="Avila-Pacheco J."/>
            <person name="Jiang X."/>
            <person name="Kearney S.M."/>
            <person name="Perrotta A.R."/>
            <person name="Berdy B."/>
            <person name="Zhao S."/>
            <person name="Lieberman T.D."/>
            <person name="Swanson P.K."/>
            <person name="Smith M."/>
            <person name="Roesemann S."/>
            <person name="Alexander J.E."/>
            <person name="Rich S.A."/>
            <person name="Livny J."/>
            <person name="Vlamakis H."/>
            <person name="Clish C."/>
            <person name="Bullock K."/>
            <person name="Deik A."/>
            <person name="Scott J."/>
            <person name="Pierce K.A."/>
            <person name="Xavier R.J."/>
            <person name="Alm E.J."/>
        </authorList>
    </citation>
    <scope>NUCLEOTIDE SEQUENCE [LARGE SCALE GENOMIC DNA]</scope>
    <source>
        <strain evidence="8 9">BIOML-A32</strain>
    </source>
</reference>
<feature type="non-terminal residue" evidence="8">
    <location>
        <position position="68"/>
    </location>
</feature>
<keyword evidence="4 7" id="KW-0812">Transmembrane</keyword>
<dbReference type="EMBL" id="WKMC01000157">
    <property type="protein sequence ID" value="MRZ53035.1"/>
    <property type="molecule type" value="Genomic_DNA"/>
</dbReference>
<keyword evidence="3" id="KW-1003">Cell membrane</keyword>
<accession>A0A7K0HSU1</accession>
<evidence type="ECO:0000313" key="9">
    <source>
        <dbReference type="Proteomes" id="UP000441358"/>
    </source>
</evidence>
<dbReference type="PANTHER" id="PTHR43663">
    <property type="entry name" value="CHROMATE TRANSPORT PROTEIN-RELATED"/>
    <property type="match status" value="1"/>
</dbReference>
<evidence type="ECO:0000256" key="6">
    <source>
        <dbReference type="ARBA" id="ARBA00023136"/>
    </source>
</evidence>
<dbReference type="InterPro" id="IPR003370">
    <property type="entry name" value="Chromate_transpt"/>
</dbReference>
<feature type="transmembrane region" description="Helical" evidence="7">
    <location>
        <begin position="6"/>
        <end position="25"/>
    </location>
</feature>
<keyword evidence="5 7" id="KW-1133">Transmembrane helix</keyword>
<comment type="similarity">
    <text evidence="2">Belongs to the chromate ion transporter (CHR) (TC 2.A.51) family.</text>
</comment>
<dbReference type="InterPro" id="IPR052518">
    <property type="entry name" value="CHR_Transporter"/>
</dbReference>
<evidence type="ECO:0000256" key="7">
    <source>
        <dbReference type="SAM" id="Phobius"/>
    </source>
</evidence>
<evidence type="ECO:0000256" key="5">
    <source>
        <dbReference type="ARBA" id="ARBA00022989"/>
    </source>
</evidence>
<dbReference type="GO" id="GO:0015109">
    <property type="term" value="F:chromate transmembrane transporter activity"/>
    <property type="evidence" value="ECO:0007669"/>
    <property type="project" value="InterPro"/>
</dbReference>
<keyword evidence="6 7" id="KW-0472">Membrane</keyword>
<comment type="caution">
    <text evidence="8">The sequence shown here is derived from an EMBL/GenBank/DDBJ whole genome shotgun (WGS) entry which is preliminary data.</text>
</comment>
<dbReference type="RefSeq" id="WP_173013029.1">
    <property type="nucleotide sequence ID" value="NZ_WKMC01000157.1"/>
</dbReference>
<comment type="subcellular location">
    <subcellularLocation>
        <location evidence="1">Cell membrane</location>
        <topology evidence="1">Multi-pass membrane protein</topology>
    </subcellularLocation>
</comment>